<sequence>MRHTIPPSLPPRAAEHHCPGGIPDAATLQAEVRALRQRLAVAEAALPGITQLTDGTPAELTVYRAGFNAIPYGTYTTREAARACCEDSLEQHRPIPEGASTFWVPQSGDEDASEELVLFGPGPDDEDSTGMLVHPQAISVLYTPDAEG</sequence>
<evidence type="ECO:0000313" key="1">
    <source>
        <dbReference type="EMBL" id="AJF70451.1"/>
    </source>
</evidence>
<keyword evidence="2" id="KW-1185">Reference proteome</keyword>
<gene>
    <name evidence="1" type="ORF">SVTN_40530</name>
</gene>
<dbReference type="EMBL" id="CP010408">
    <property type="protein sequence ID" value="AJF70451.1"/>
    <property type="molecule type" value="Genomic_DNA"/>
</dbReference>
<accession>A0A0B5ID64</accession>
<proteinExistence type="predicted"/>
<name>A0A0B5ID64_9ACTN</name>
<organism evidence="1 2">
    <name type="scientific">Streptomyces vietnamensis</name>
    <dbReference type="NCBI Taxonomy" id="362257"/>
    <lineage>
        <taxon>Bacteria</taxon>
        <taxon>Bacillati</taxon>
        <taxon>Actinomycetota</taxon>
        <taxon>Actinomycetes</taxon>
        <taxon>Kitasatosporales</taxon>
        <taxon>Streptomycetaceae</taxon>
        <taxon>Streptomyces</taxon>
    </lineage>
</organism>
<evidence type="ECO:0000313" key="2">
    <source>
        <dbReference type="Proteomes" id="UP000031774"/>
    </source>
</evidence>
<reference evidence="1 2" key="1">
    <citation type="submission" date="2014-12" db="EMBL/GenBank/DDBJ databases">
        <title>Complete genome sequence of Streptomyces vietnamensis strain GIMV4.0001, a genetic manipulable producer of the benzoisochromanequinone antibiotic granaticin.</title>
        <authorList>
            <person name="Deng M.R."/>
            <person name="Guo J."/>
            <person name="Ma L.Y."/>
            <person name="Feng G.D."/>
            <person name="Mo C.Y."/>
            <person name="Zhu H.H."/>
        </authorList>
    </citation>
    <scope>NUCLEOTIDE SEQUENCE [LARGE SCALE GENOMIC DNA]</scope>
    <source>
        <strain evidence="2">GIMV4.0001</strain>
        <plasmid evidence="1 2">pSVL1</plasmid>
    </source>
</reference>
<dbReference type="RefSeq" id="WP_041134920.1">
    <property type="nucleotide sequence ID" value="NZ_CP010408.1"/>
</dbReference>
<keyword evidence="1" id="KW-0614">Plasmid</keyword>
<dbReference type="Proteomes" id="UP000031774">
    <property type="component" value="Plasmid pSVL1"/>
</dbReference>
<dbReference type="HOGENOM" id="CLU_1757855_0_0_11"/>
<dbReference type="AlphaFoldDB" id="A0A0B5ID64"/>
<geneLocation type="plasmid" evidence="1 2">
    <name>pSVL1</name>
</geneLocation>
<protein>
    <submittedName>
        <fullName evidence="1">Uncharacterized protein</fullName>
    </submittedName>
</protein>
<dbReference type="KEGG" id="svt:SVTN_40530"/>